<dbReference type="PANTHER" id="PTHR43690:SF35">
    <property type="entry name" value="NON-CATALYTIC MEMBER OF PEPTIDASE SUBFAMILY M16B-RELATED"/>
    <property type="match status" value="1"/>
</dbReference>
<reference evidence="10 11" key="1">
    <citation type="submission" date="2017-06" db="EMBL/GenBank/DDBJ databases">
        <title>Sequencing and comparative analysis of myxobacterial genomes.</title>
        <authorList>
            <person name="Rupp O."/>
            <person name="Goesmann A."/>
            <person name="Sogaard-Andersen L."/>
        </authorList>
    </citation>
    <scope>NUCLEOTIDE SEQUENCE [LARGE SCALE GENOMIC DNA]</scope>
    <source>
        <strain evidence="10 11">DSM 52655</strain>
    </source>
</reference>
<evidence type="ECO:0000313" key="11">
    <source>
        <dbReference type="Proteomes" id="UP000217257"/>
    </source>
</evidence>
<keyword evidence="7" id="KW-0732">Signal</keyword>
<dbReference type="AlphaFoldDB" id="A0A250ITX0"/>
<dbReference type="InterPro" id="IPR050626">
    <property type="entry name" value="Peptidase_M16"/>
</dbReference>
<feature type="compositionally biased region" description="Low complexity" evidence="6">
    <location>
        <begin position="452"/>
        <end position="466"/>
    </location>
</feature>
<feature type="chain" id="PRO_5013168494" evidence="7">
    <location>
        <begin position="19"/>
        <end position="466"/>
    </location>
</feature>
<keyword evidence="3" id="KW-0378">Hydrolase</keyword>
<dbReference type="GO" id="GO:0046872">
    <property type="term" value="F:metal ion binding"/>
    <property type="evidence" value="ECO:0007669"/>
    <property type="project" value="InterPro"/>
</dbReference>
<dbReference type="InterPro" id="IPR007863">
    <property type="entry name" value="Peptidase_M16_C"/>
</dbReference>
<dbReference type="InterPro" id="IPR011765">
    <property type="entry name" value="Pept_M16_N"/>
</dbReference>
<dbReference type="RefSeq" id="WP_095983329.1">
    <property type="nucleotide sequence ID" value="NZ_CP022098.1"/>
</dbReference>
<gene>
    <name evidence="10" type="ORF">CYFUS_000008</name>
</gene>
<feature type="region of interest" description="Disordered" evidence="6">
    <location>
        <begin position="446"/>
        <end position="466"/>
    </location>
</feature>
<comment type="similarity">
    <text evidence="1">Belongs to the peptidase M16 family.</text>
</comment>
<evidence type="ECO:0000313" key="10">
    <source>
        <dbReference type="EMBL" id="ATB34601.1"/>
    </source>
</evidence>
<keyword evidence="2 10" id="KW-0645">Protease</keyword>
<evidence type="ECO:0000256" key="7">
    <source>
        <dbReference type="SAM" id="SignalP"/>
    </source>
</evidence>
<keyword evidence="5" id="KW-0482">Metalloprotease</keyword>
<evidence type="ECO:0000256" key="3">
    <source>
        <dbReference type="ARBA" id="ARBA00022801"/>
    </source>
</evidence>
<dbReference type="EMBL" id="CP022098">
    <property type="protein sequence ID" value="ATB34601.1"/>
    <property type="molecule type" value="Genomic_DNA"/>
</dbReference>
<evidence type="ECO:0000259" key="8">
    <source>
        <dbReference type="Pfam" id="PF00675"/>
    </source>
</evidence>
<sequence>MKAFIAATALALGLPAFAQQEAKPLQPGREALSIPYDKYSLPNGLEVLLARDPKLPVVAVNVWYHVGAYDEQPGRTGFAHLFEHMMFQGSKHVPDDVHIALLEQLGGTDLNGTTNFDRTNYFETVPSNQLATALWLESDRMGFLLDALDEKKLRTQQEVVKNERRQGVETRPYGIAQEKFWQTLFPAPHPYHGKVIGSMADLDAATVEDVKAFFRKWYAPANATLAVVGDFEPQEARALIEKYFATLPSNPKPARPEVAPVKLTEEKLVRHDEKIGTLPLVVIGWHTPPYLSEGDAIADMLGIVLGTGKSSRLYKRLVVDKGLAQSVSASQQSLGAQSVFTVEAVARPGVSSDALVKEIDAVLEEMRRSGPTSAELDQARTRFETQMLAGLQSVGGFGGKADTLQSYNHFRGDPGFLVHDLERYDAVTPERVRDFARDTLKPTERVVLHAVPSPSSPSSTPSKEKP</sequence>
<dbReference type="SUPFAM" id="SSF63411">
    <property type="entry name" value="LuxS/MPP-like metallohydrolase"/>
    <property type="match status" value="2"/>
</dbReference>
<dbReference type="KEGG" id="cfus:CYFUS_000008"/>
<dbReference type="Pfam" id="PF05193">
    <property type="entry name" value="Peptidase_M16_C"/>
    <property type="match status" value="1"/>
</dbReference>
<dbReference type="Pfam" id="PF00675">
    <property type="entry name" value="Peptidase_M16"/>
    <property type="match status" value="1"/>
</dbReference>
<proteinExistence type="inferred from homology"/>
<evidence type="ECO:0000259" key="9">
    <source>
        <dbReference type="Pfam" id="PF05193"/>
    </source>
</evidence>
<organism evidence="10 11">
    <name type="scientific">Cystobacter fuscus</name>
    <dbReference type="NCBI Taxonomy" id="43"/>
    <lineage>
        <taxon>Bacteria</taxon>
        <taxon>Pseudomonadati</taxon>
        <taxon>Myxococcota</taxon>
        <taxon>Myxococcia</taxon>
        <taxon>Myxococcales</taxon>
        <taxon>Cystobacterineae</taxon>
        <taxon>Archangiaceae</taxon>
        <taxon>Cystobacter</taxon>
    </lineage>
</organism>
<feature type="domain" description="Peptidase M16 N-terminal" evidence="8">
    <location>
        <begin position="47"/>
        <end position="171"/>
    </location>
</feature>
<dbReference type="InterPro" id="IPR011249">
    <property type="entry name" value="Metalloenz_LuxS/M16"/>
</dbReference>
<dbReference type="Proteomes" id="UP000217257">
    <property type="component" value="Chromosome"/>
</dbReference>
<protein>
    <submittedName>
        <fullName evidence="10">Protease insulinase family/protease insulinase family</fullName>
    </submittedName>
</protein>
<feature type="domain" description="Peptidase M16 C-terminal" evidence="9">
    <location>
        <begin position="205"/>
        <end position="382"/>
    </location>
</feature>
<keyword evidence="4" id="KW-0862">Zinc</keyword>
<evidence type="ECO:0000256" key="6">
    <source>
        <dbReference type="SAM" id="MobiDB-lite"/>
    </source>
</evidence>
<evidence type="ECO:0000256" key="2">
    <source>
        <dbReference type="ARBA" id="ARBA00022670"/>
    </source>
</evidence>
<accession>A0A250ITX0</accession>
<evidence type="ECO:0000256" key="1">
    <source>
        <dbReference type="ARBA" id="ARBA00007261"/>
    </source>
</evidence>
<dbReference type="GO" id="GO:0006508">
    <property type="term" value="P:proteolysis"/>
    <property type="evidence" value="ECO:0007669"/>
    <property type="project" value="UniProtKB-KW"/>
</dbReference>
<dbReference type="GO" id="GO:0008237">
    <property type="term" value="F:metallopeptidase activity"/>
    <property type="evidence" value="ECO:0007669"/>
    <property type="project" value="UniProtKB-KW"/>
</dbReference>
<name>A0A250ITX0_9BACT</name>
<dbReference type="PANTHER" id="PTHR43690">
    <property type="entry name" value="NARDILYSIN"/>
    <property type="match status" value="1"/>
</dbReference>
<evidence type="ECO:0000256" key="4">
    <source>
        <dbReference type="ARBA" id="ARBA00022833"/>
    </source>
</evidence>
<dbReference type="Gene3D" id="3.30.830.10">
    <property type="entry name" value="Metalloenzyme, LuxS/M16 peptidase-like"/>
    <property type="match status" value="2"/>
</dbReference>
<feature type="signal peptide" evidence="7">
    <location>
        <begin position="1"/>
        <end position="18"/>
    </location>
</feature>
<evidence type="ECO:0000256" key="5">
    <source>
        <dbReference type="ARBA" id="ARBA00023049"/>
    </source>
</evidence>